<evidence type="ECO:0000313" key="1">
    <source>
        <dbReference type="EMBL" id="JAC62073.1"/>
    </source>
</evidence>
<reference evidence="1" key="1">
    <citation type="submission" date="2014-05" db="EMBL/GenBank/DDBJ databases">
        <title>The transcriptome of the halophilic microalga Tetraselmis sp. GSL018 isolated from the Great Salt Lake, Utah.</title>
        <authorList>
            <person name="Jinkerson R.E."/>
            <person name="D'Adamo S."/>
            <person name="Posewitz M.C."/>
        </authorList>
    </citation>
    <scope>NUCLEOTIDE SEQUENCE</scope>
    <source>
        <strain evidence="1">GSL018</strain>
    </source>
</reference>
<protein>
    <submittedName>
        <fullName evidence="1">Uncharacterized protein</fullName>
    </submittedName>
</protein>
<organism evidence="1">
    <name type="scientific">Tetraselmis sp. GSL018</name>
    <dbReference type="NCBI Taxonomy" id="582737"/>
    <lineage>
        <taxon>Eukaryota</taxon>
        <taxon>Viridiplantae</taxon>
        <taxon>Chlorophyta</taxon>
        <taxon>core chlorophytes</taxon>
        <taxon>Chlorodendrophyceae</taxon>
        <taxon>Chlorodendrales</taxon>
        <taxon>Chlorodendraceae</taxon>
        <taxon>Tetraselmis</taxon>
    </lineage>
</organism>
<accession>A0A061QQV8</accession>
<proteinExistence type="predicted"/>
<name>A0A061QQV8_9CHLO</name>
<dbReference type="AlphaFoldDB" id="A0A061QQV8"/>
<sequence>MAVVRVELAIRSGMATGLGSQHVCRRASIVARRVPLGFCSWLGSCRRQS</sequence>
<dbReference type="EMBL" id="GBEZ01024969">
    <property type="protein sequence ID" value="JAC62073.1"/>
    <property type="molecule type" value="Transcribed_RNA"/>
</dbReference>
<gene>
    <name evidence="1" type="ORF">TSPGSL018_24357</name>
</gene>
<feature type="non-terminal residue" evidence="1">
    <location>
        <position position="49"/>
    </location>
</feature>